<dbReference type="Proteomes" id="UP001054837">
    <property type="component" value="Unassembled WGS sequence"/>
</dbReference>
<sequence>MIPSHANEDGDLFRSLPVSQSDFNNSARFRDLLFRLMAEEDVTEERLLSAFQRTKDDELCDSINIPIPFAACIPSRLLMARKLFRLMQMKTEIHSVYLHFAIQLQQLCANLRSSSLSSDGRGRCHGSMAPLSIRMDEG</sequence>
<keyword evidence="2" id="KW-1185">Reference proteome</keyword>
<dbReference type="EMBL" id="BPLQ01013532">
    <property type="protein sequence ID" value="GIY72922.1"/>
    <property type="molecule type" value="Genomic_DNA"/>
</dbReference>
<evidence type="ECO:0000313" key="1">
    <source>
        <dbReference type="EMBL" id="GIY72922.1"/>
    </source>
</evidence>
<evidence type="ECO:0000313" key="2">
    <source>
        <dbReference type="Proteomes" id="UP001054837"/>
    </source>
</evidence>
<organism evidence="1 2">
    <name type="scientific">Caerostris darwini</name>
    <dbReference type="NCBI Taxonomy" id="1538125"/>
    <lineage>
        <taxon>Eukaryota</taxon>
        <taxon>Metazoa</taxon>
        <taxon>Ecdysozoa</taxon>
        <taxon>Arthropoda</taxon>
        <taxon>Chelicerata</taxon>
        <taxon>Arachnida</taxon>
        <taxon>Araneae</taxon>
        <taxon>Araneomorphae</taxon>
        <taxon>Entelegynae</taxon>
        <taxon>Araneoidea</taxon>
        <taxon>Araneidae</taxon>
        <taxon>Caerostris</taxon>
    </lineage>
</organism>
<dbReference type="AlphaFoldDB" id="A0AAV4VR89"/>
<accession>A0AAV4VR89</accession>
<proteinExistence type="predicted"/>
<protein>
    <submittedName>
        <fullName evidence="1">Uncharacterized protein</fullName>
    </submittedName>
</protein>
<name>A0AAV4VR89_9ARAC</name>
<comment type="caution">
    <text evidence="1">The sequence shown here is derived from an EMBL/GenBank/DDBJ whole genome shotgun (WGS) entry which is preliminary data.</text>
</comment>
<gene>
    <name evidence="1" type="ORF">CDAR_277401</name>
</gene>
<reference evidence="1 2" key="1">
    <citation type="submission" date="2021-06" db="EMBL/GenBank/DDBJ databases">
        <title>Caerostris darwini draft genome.</title>
        <authorList>
            <person name="Kono N."/>
            <person name="Arakawa K."/>
        </authorList>
    </citation>
    <scope>NUCLEOTIDE SEQUENCE [LARGE SCALE GENOMIC DNA]</scope>
</reference>